<dbReference type="GO" id="GO:0006508">
    <property type="term" value="P:proteolysis"/>
    <property type="evidence" value="ECO:0007669"/>
    <property type="project" value="InterPro"/>
</dbReference>
<dbReference type="PANTHER" id="PTHR12994:SF17">
    <property type="entry name" value="LD30995P"/>
    <property type="match status" value="1"/>
</dbReference>
<dbReference type="Pfam" id="PF03577">
    <property type="entry name" value="Peptidase_C69"/>
    <property type="match status" value="1"/>
</dbReference>
<organism evidence="2 3">
    <name type="scientific">Owenia fusiformis</name>
    <name type="common">Polychaete worm</name>
    <dbReference type="NCBI Taxonomy" id="6347"/>
    <lineage>
        <taxon>Eukaryota</taxon>
        <taxon>Metazoa</taxon>
        <taxon>Spiralia</taxon>
        <taxon>Lophotrochozoa</taxon>
        <taxon>Annelida</taxon>
        <taxon>Polychaeta</taxon>
        <taxon>Sedentaria</taxon>
        <taxon>Canalipalpata</taxon>
        <taxon>Sabellida</taxon>
        <taxon>Oweniida</taxon>
        <taxon>Oweniidae</taxon>
        <taxon>Owenia</taxon>
    </lineage>
</organism>
<comment type="caution">
    <text evidence="2">The sequence shown here is derived from an EMBL/GenBank/DDBJ whole genome shotgun (WGS) entry which is preliminary data.</text>
</comment>
<evidence type="ECO:0000313" key="3">
    <source>
        <dbReference type="Proteomes" id="UP000749559"/>
    </source>
</evidence>
<protein>
    <submittedName>
        <fullName evidence="2">Uncharacterized protein</fullName>
    </submittedName>
</protein>
<dbReference type="PANTHER" id="PTHR12994">
    <property type="entry name" value="SECERNIN"/>
    <property type="match status" value="1"/>
</dbReference>
<name>A0A8J1TT74_OWEFU</name>
<dbReference type="GO" id="GO:0070004">
    <property type="term" value="F:cysteine-type exopeptidase activity"/>
    <property type="evidence" value="ECO:0007669"/>
    <property type="project" value="InterPro"/>
</dbReference>
<keyword evidence="3" id="KW-1185">Reference proteome</keyword>
<evidence type="ECO:0000313" key="2">
    <source>
        <dbReference type="EMBL" id="CAH1789811.1"/>
    </source>
</evidence>
<dbReference type="Gene3D" id="3.60.60.10">
    <property type="entry name" value="Penicillin V Acylase, Chain A"/>
    <property type="match status" value="1"/>
</dbReference>
<dbReference type="Proteomes" id="UP000749559">
    <property type="component" value="Unassembled WGS sequence"/>
</dbReference>
<evidence type="ECO:0000256" key="1">
    <source>
        <dbReference type="ARBA" id="ARBA00005705"/>
    </source>
</evidence>
<proteinExistence type="inferred from homology"/>
<gene>
    <name evidence="2" type="ORF">OFUS_LOCUS15104</name>
</gene>
<sequence length="440" mass="48948">MGDWIPPLSCDTFVALPPETGKHGHGGVIFGKNSDRPPMEVQEVIYCSAQDHASGSKLQCTYIEVSQIPHTYAVTLSKPAWMWGAEMGANEKGVVIGNEAVWTKLCDPVKDLEEKLLGMDLVRLGLERGGTAKECLDVITHLLGQYGQGGPCFEEESRRGLSYHNSFLIADASEAWILETAGHLWAAEHITSGVRNISNLLTIHTKIDASHPDLRHYAQQAGMWKSGDGEFDFAKVFHSDNRPFPLEERETGHFRFTSGKNLMEKFAANNKFTVGNMMSVLRDKEGNICRDGSVSQTVGSQVSLLYPKENKSPNVHWFTGTPDPSISVFKPTIFSDTIDIGTSTKSPDYGDKDPRISKFHSKVDREHDLYLAHQMALKDNQDKTIVEKLRVIEKQHLHDVLGSLVNLSAVKLNEIADMFKSLVNIELQHYKDIGSSDNRA</sequence>
<dbReference type="InterPro" id="IPR005322">
    <property type="entry name" value="Peptidase_C69"/>
</dbReference>
<dbReference type="EMBL" id="CAIIXF020000007">
    <property type="protein sequence ID" value="CAH1789811.1"/>
    <property type="molecule type" value="Genomic_DNA"/>
</dbReference>
<accession>A0A8J1TT74</accession>
<comment type="similarity">
    <text evidence="1">Belongs to the peptidase C69 family. Secernin subfamily.</text>
</comment>
<dbReference type="GO" id="GO:0016805">
    <property type="term" value="F:dipeptidase activity"/>
    <property type="evidence" value="ECO:0007669"/>
    <property type="project" value="InterPro"/>
</dbReference>
<dbReference type="AlphaFoldDB" id="A0A8J1TT74"/>
<reference evidence="2" key="1">
    <citation type="submission" date="2022-03" db="EMBL/GenBank/DDBJ databases">
        <authorList>
            <person name="Martin C."/>
        </authorList>
    </citation>
    <scope>NUCLEOTIDE SEQUENCE</scope>
</reference>
<dbReference type="OrthoDB" id="5175656at2759"/>